<sequence length="607" mass="70178">MIYLRKDSVLNTYRFLILAIAFFGTIACCFATAAAQTMATAGMYEQASEVSGTVVRYGQDITALQEYYWPYKLNLKEEEQYKDRVLNSPEQRKRLVEINNDYLKQLDKIDFNSISIYGKVDYILLKKKINFELAALQKEEQRYNSIKKYIPFADDIYQLEKQRRRGITMDGKQVALQLTAILKQLKEDTIAFAKLTALDMPLAITTQQAVSGLKSRLKNFYDFYDTYDPMFTWWVPTPYKGLDSALTLYGKQIIKKAKFSTTQKPDSSGIKGVPIGRDDLISQLNAEMIPYTPEELIHLANKEFAWCDKEMLKASQEMGFGNDWKKALEKVKNSYVDPGKQPELILKLYNDAINFIKAKDLITIPPLAEETWGMVMMTPQRQLVNPFFTGGKEISISYPTSNMAEGDKLMSMRGNNPYFSRGTVQHELIPGHNLQYFTNSRYKAYRQDFATPFAIEGWSLYWELLLYDQGFAKTPEERIGMLFWRMHRCARIIFSLNYHLGNWTPQQCINFLVDRVGHEKANAEGEVRRSFEGGYSPLYQVAYLIGGLQLMSLKKELVDSGKMTYKQYNDAVIHENLIPIEMVRATLRGAPLNKDFNTNWKFYNFNQ</sequence>
<evidence type="ECO:0000313" key="3">
    <source>
        <dbReference type="Proteomes" id="UP000002774"/>
    </source>
</evidence>
<dbReference type="EMBL" id="CM001403">
    <property type="protein sequence ID" value="EHQ30640.1"/>
    <property type="molecule type" value="Genomic_DNA"/>
</dbReference>
<accession>H1YCG2</accession>
<dbReference type="PROSITE" id="PS51257">
    <property type="entry name" value="PROKAR_LIPOPROTEIN"/>
    <property type="match status" value="1"/>
</dbReference>
<name>H1YCG2_9SPHI</name>
<dbReference type="InterPro" id="IPR010281">
    <property type="entry name" value="DUF885"/>
</dbReference>
<feature type="signal peptide" evidence="1">
    <location>
        <begin position="1"/>
        <end position="33"/>
    </location>
</feature>
<dbReference type="HOGENOM" id="CLU_035441_0_0_10"/>
<dbReference type="RefSeq" id="WP_008512525.1">
    <property type="nucleotide sequence ID" value="NZ_CM001403.1"/>
</dbReference>
<dbReference type="PANTHER" id="PTHR33361:SF2">
    <property type="entry name" value="DUF885 DOMAIN-CONTAINING PROTEIN"/>
    <property type="match status" value="1"/>
</dbReference>
<evidence type="ECO:0000256" key="1">
    <source>
        <dbReference type="SAM" id="SignalP"/>
    </source>
</evidence>
<dbReference type="PANTHER" id="PTHR33361">
    <property type="entry name" value="GLR0591 PROTEIN"/>
    <property type="match status" value="1"/>
</dbReference>
<proteinExistence type="predicted"/>
<dbReference type="Proteomes" id="UP000002774">
    <property type="component" value="Chromosome"/>
</dbReference>
<feature type="chain" id="PRO_5003558565" description="X-Pro dipeptidyl-peptidase" evidence="1">
    <location>
        <begin position="34"/>
        <end position="607"/>
    </location>
</feature>
<dbReference type="STRING" id="714943.Mucpa_6589"/>
<keyword evidence="3" id="KW-1185">Reference proteome</keyword>
<gene>
    <name evidence="2" type="ORF">Mucpa_6589</name>
</gene>
<protein>
    <recommendedName>
        <fullName evidence="4">X-Pro dipeptidyl-peptidase</fullName>
    </recommendedName>
</protein>
<dbReference type="Pfam" id="PF05960">
    <property type="entry name" value="DUF885"/>
    <property type="match status" value="1"/>
</dbReference>
<evidence type="ECO:0008006" key="4">
    <source>
        <dbReference type="Google" id="ProtNLM"/>
    </source>
</evidence>
<dbReference type="AlphaFoldDB" id="H1YCG2"/>
<keyword evidence="1" id="KW-0732">Signal</keyword>
<reference evidence="2" key="1">
    <citation type="submission" date="2011-09" db="EMBL/GenBank/DDBJ databases">
        <title>The permanent draft genome of Mucilaginibacter paludis DSM 18603.</title>
        <authorList>
            <consortium name="US DOE Joint Genome Institute (JGI-PGF)"/>
            <person name="Lucas S."/>
            <person name="Han J."/>
            <person name="Lapidus A."/>
            <person name="Bruce D."/>
            <person name="Goodwin L."/>
            <person name="Pitluck S."/>
            <person name="Peters L."/>
            <person name="Kyrpides N."/>
            <person name="Mavromatis K."/>
            <person name="Ivanova N."/>
            <person name="Mikhailova N."/>
            <person name="Held B."/>
            <person name="Detter J.C."/>
            <person name="Tapia R."/>
            <person name="Han C."/>
            <person name="Land M."/>
            <person name="Hauser L."/>
            <person name="Markowitz V."/>
            <person name="Cheng J.-F."/>
            <person name="Hugenholtz P."/>
            <person name="Woyke T."/>
            <person name="Wu D."/>
            <person name="Tindall B."/>
            <person name="Brambilla E."/>
            <person name="Klenk H.-P."/>
            <person name="Eisen J.A."/>
        </authorList>
    </citation>
    <scope>NUCLEOTIDE SEQUENCE [LARGE SCALE GENOMIC DNA]</scope>
    <source>
        <strain evidence="2">DSM 18603</strain>
    </source>
</reference>
<dbReference type="eggNOG" id="COG4805">
    <property type="taxonomic scope" value="Bacteria"/>
</dbReference>
<organism evidence="2 3">
    <name type="scientific">Mucilaginibacter paludis DSM 18603</name>
    <dbReference type="NCBI Taxonomy" id="714943"/>
    <lineage>
        <taxon>Bacteria</taxon>
        <taxon>Pseudomonadati</taxon>
        <taxon>Bacteroidota</taxon>
        <taxon>Sphingobacteriia</taxon>
        <taxon>Sphingobacteriales</taxon>
        <taxon>Sphingobacteriaceae</taxon>
        <taxon>Mucilaginibacter</taxon>
    </lineage>
</organism>
<evidence type="ECO:0000313" key="2">
    <source>
        <dbReference type="EMBL" id="EHQ30640.1"/>
    </source>
</evidence>